<dbReference type="STRING" id="314230.DSM3645_28457"/>
<dbReference type="EMBL" id="AANZ01000004">
    <property type="protein sequence ID" value="EAQ81591.1"/>
    <property type="molecule type" value="Genomic_DNA"/>
</dbReference>
<gene>
    <name evidence="3" type="ORF">DSM3645_28457</name>
</gene>
<reference evidence="3 4" key="1">
    <citation type="submission" date="2006-02" db="EMBL/GenBank/DDBJ databases">
        <authorList>
            <person name="Amann R."/>
            <person name="Ferriera S."/>
            <person name="Johnson J."/>
            <person name="Kravitz S."/>
            <person name="Halpern A."/>
            <person name="Remington K."/>
            <person name="Beeson K."/>
            <person name="Tran B."/>
            <person name="Rogers Y.-H."/>
            <person name="Friedman R."/>
            <person name="Venter J.C."/>
        </authorList>
    </citation>
    <scope>NUCLEOTIDE SEQUENCE [LARGE SCALE GENOMIC DNA]</scope>
    <source>
        <strain evidence="3 4">DSM 3645</strain>
    </source>
</reference>
<evidence type="ECO:0000256" key="1">
    <source>
        <dbReference type="SAM" id="MobiDB-lite"/>
    </source>
</evidence>
<dbReference type="PROSITE" id="PS51257">
    <property type="entry name" value="PROKAR_LIPOPROTEIN"/>
    <property type="match status" value="1"/>
</dbReference>
<accession>A3ZPB3</accession>
<sequence length="172" mass="18399">MEARKPPEEKTQPMIVYRTTVWALLGVAVLAGCNNRRAYETIPTIPTSGTITVNGVPAKGAIVRLYPKTKQAGVNSPLAPSGRADASGKFQLTTYSGPDGAPPGDYLVSIEWPDPAWRPPGGGMAPPPPDRLKGRFSNPQRSKIEVTIQEGDNEIEPIVLEEVAILKGSSLQ</sequence>
<dbReference type="AlphaFoldDB" id="A3ZPB3"/>
<dbReference type="eggNOG" id="ENOG50336H9">
    <property type="taxonomic scope" value="Bacteria"/>
</dbReference>
<evidence type="ECO:0000313" key="4">
    <source>
        <dbReference type="Proteomes" id="UP000004358"/>
    </source>
</evidence>
<keyword evidence="2" id="KW-0812">Transmembrane</keyword>
<comment type="caution">
    <text evidence="3">The sequence shown here is derived from an EMBL/GenBank/DDBJ whole genome shotgun (WGS) entry which is preliminary data.</text>
</comment>
<proteinExistence type="predicted"/>
<keyword evidence="2" id="KW-1133">Transmembrane helix</keyword>
<name>A3ZPB3_9BACT</name>
<evidence type="ECO:0000313" key="3">
    <source>
        <dbReference type="EMBL" id="EAQ81591.1"/>
    </source>
</evidence>
<evidence type="ECO:0000256" key="2">
    <source>
        <dbReference type="SAM" id="Phobius"/>
    </source>
</evidence>
<feature type="region of interest" description="Disordered" evidence="1">
    <location>
        <begin position="73"/>
        <end position="105"/>
    </location>
</feature>
<feature type="transmembrane region" description="Helical" evidence="2">
    <location>
        <begin position="15"/>
        <end position="33"/>
    </location>
</feature>
<feature type="region of interest" description="Disordered" evidence="1">
    <location>
        <begin position="117"/>
        <end position="141"/>
    </location>
</feature>
<organism evidence="3 4">
    <name type="scientific">Blastopirellula marina DSM 3645</name>
    <dbReference type="NCBI Taxonomy" id="314230"/>
    <lineage>
        <taxon>Bacteria</taxon>
        <taxon>Pseudomonadati</taxon>
        <taxon>Planctomycetota</taxon>
        <taxon>Planctomycetia</taxon>
        <taxon>Pirellulales</taxon>
        <taxon>Pirellulaceae</taxon>
        <taxon>Blastopirellula</taxon>
    </lineage>
</organism>
<dbReference type="HOGENOM" id="CLU_113730_0_0_0"/>
<protein>
    <recommendedName>
        <fullName evidence="5">Carboxypeptidase regulatory-like domain-containing protein</fullName>
    </recommendedName>
</protein>
<dbReference type="Proteomes" id="UP000004358">
    <property type="component" value="Unassembled WGS sequence"/>
</dbReference>
<keyword evidence="2" id="KW-0472">Membrane</keyword>
<evidence type="ECO:0008006" key="5">
    <source>
        <dbReference type="Google" id="ProtNLM"/>
    </source>
</evidence>